<accession>A0A858Q9W4</accession>
<evidence type="ECO:0000313" key="3">
    <source>
        <dbReference type="EMBL" id="QJD30722.1"/>
    </source>
</evidence>
<dbReference type="SUPFAM" id="SSF53218">
    <property type="entry name" value="Molybdenum cofactor biosynthesis proteins"/>
    <property type="match status" value="1"/>
</dbReference>
<dbReference type="Proteomes" id="UP000503004">
    <property type="component" value="Chromosome"/>
</dbReference>
<comment type="similarity">
    <text evidence="1">Belongs to the CinA family.</text>
</comment>
<dbReference type="Gene3D" id="3.40.980.10">
    <property type="entry name" value="MoaB/Mog-like domain"/>
    <property type="match status" value="1"/>
</dbReference>
<dbReference type="AlphaFoldDB" id="A0A858Q9W4"/>
<dbReference type="HAMAP" id="MF_00226_B">
    <property type="entry name" value="CinA_B"/>
    <property type="match status" value="1"/>
</dbReference>
<dbReference type="NCBIfam" id="TIGR00177">
    <property type="entry name" value="molyb_syn"/>
    <property type="match status" value="1"/>
</dbReference>
<dbReference type="InterPro" id="IPR036425">
    <property type="entry name" value="MoaB/Mog-like_dom_sf"/>
</dbReference>
<evidence type="ECO:0000259" key="2">
    <source>
        <dbReference type="SMART" id="SM00852"/>
    </source>
</evidence>
<dbReference type="InterPro" id="IPR050101">
    <property type="entry name" value="CinA"/>
</dbReference>
<dbReference type="InterPro" id="IPR001453">
    <property type="entry name" value="MoaB/Mog_dom"/>
</dbReference>
<name>A0A858Q9W4_9GAMM</name>
<protein>
    <recommendedName>
        <fullName evidence="1">CinA-like protein</fullName>
    </recommendedName>
</protein>
<keyword evidence="4" id="KW-1185">Reference proteome</keyword>
<evidence type="ECO:0000313" key="4">
    <source>
        <dbReference type="Proteomes" id="UP000503004"/>
    </source>
</evidence>
<proteinExistence type="inferred from homology"/>
<dbReference type="SMART" id="SM00852">
    <property type="entry name" value="MoCF_biosynth"/>
    <property type="match status" value="1"/>
</dbReference>
<organism evidence="3 4">
    <name type="scientific">Methylococcus geothermalis</name>
    <dbReference type="NCBI Taxonomy" id="2681310"/>
    <lineage>
        <taxon>Bacteria</taxon>
        <taxon>Pseudomonadati</taxon>
        <taxon>Pseudomonadota</taxon>
        <taxon>Gammaproteobacteria</taxon>
        <taxon>Methylococcales</taxon>
        <taxon>Methylococcaceae</taxon>
        <taxon>Methylococcus</taxon>
    </lineage>
</organism>
<dbReference type="InterPro" id="IPR008135">
    <property type="entry name" value="Competence-induced_CinA"/>
</dbReference>
<dbReference type="CDD" id="cd00885">
    <property type="entry name" value="cinA"/>
    <property type="match status" value="1"/>
</dbReference>
<dbReference type="Pfam" id="PF00994">
    <property type="entry name" value="MoCF_biosynth"/>
    <property type="match status" value="1"/>
</dbReference>
<dbReference type="PANTHER" id="PTHR13939">
    <property type="entry name" value="NICOTINAMIDE-NUCLEOTIDE AMIDOHYDROLASE PNCC"/>
    <property type="match status" value="1"/>
</dbReference>
<dbReference type="KEGG" id="metu:GNH96_12540"/>
<feature type="domain" description="MoaB/Mog" evidence="2">
    <location>
        <begin position="7"/>
        <end position="174"/>
    </location>
</feature>
<dbReference type="PANTHER" id="PTHR13939:SF0">
    <property type="entry name" value="NMN AMIDOHYDROLASE-LIKE PROTEIN YFAY"/>
    <property type="match status" value="1"/>
</dbReference>
<gene>
    <name evidence="3" type="ORF">GNH96_12540</name>
</gene>
<evidence type="ECO:0000256" key="1">
    <source>
        <dbReference type="HAMAP-Rule" id="MF_00226"/>
    </source>
</evidence>
<reference evidence="4" key="1">
    <citation type="submission" date="2019-12" db="EMBL/GenBank/DDBJ databases">
        <authorList>
            <person name="Awala S.I."/>
            <person name="Rhee S.K."/>
        </authorList>
    </citation>
    <scope>NUCLEOTIDE SEQUENCE [LARGE SCALE GENOMIC DNA]</scope>
    <source>
        <strain evidence="4">IM1</strain>
    </source>
</reference>
<dbReference type="EMBL" id="CP046565">
    <property type="protein sequence ID" value="QJD30722.1"/>
    <property type="molecule type" value="Genomic_DNA"/>
</dbReference>
<sequence length="403" mass="43714">MTPPRAEILSQGDELVTGQIADTNAAWLSERLTELGFLVTRHTTVGDDLDALTGVLREIGARAELCVGTGGLGPTVDDLTAEAAACAFARPLREDPEALRQIRSWFAGRAEPMPEVNRKQALLPDGARRLDNLRGTAPGFALNHAGCRFFFLPGVPHEMEFMFEHAVKTDIQSSFRTRPGQRVTLRVLGIGESTLQQRLDAIAMPPGIKLGFRTVPPENHVKLLFPAPFPTSERDTLVEKIRCALGPSVFSIDTPEQAGGTLIECVDRLMRQANASLATLETTSRGHLAQLCGAHPWWTYGLVIPDTRPVPVRLGLLPRDGLSDDLPDAAALAERLRLQQGTSHALACLESPPDTRELVIAIAAGSGIVTARRRLDGNPRYRQALSAALALDFLRRTLSTPAD</sequence>